<gene>
    <name evidence="3 5" type="primary">folr-1</name>
    <name evidence="5" type="ORF">C17G1.1</name>
    <name evidence="3" type="ORF">CELE_C17G1.1</name>
</gene>
<dbReference type="InParanoid" id="Q93239"/>
<feature type="signal peptide" evidence="2">
    <location>
        <begin position="1"/>
        <end position="19"/>
    </location>
</feature>
<accession>Q93239</accession>
<protein>
    <submittedName>
        <fullName evidence="3">FOLate Receptor homolog</fullName>
    </submittedName>
</protein>
<dbReference type="GeneID" id="182740"/>
<sequence>MRFKLVCLFLSLFALPSVSLTWDMSKWMPDTRTHSMVKRQCAMCIAGDFLDKKDLMVDVSIGQMIVWNDEWDLTDCWTGDVVIKECASACVSIYTKSKTREGWFWTSVLMDCSEALIWSSPDLSLKPTTMVLLDGVYVASRKGHDIKYIFSTNNNNSTLDIREHIFSFMVPGIRQKRTTFGTKVLLASIAVIMIFVVLALLKIVYKEERSRKNKDDREPVVSYCRDIKEHIARMERGQIKHGKEFNKNVENVQDNFTDKDDAHMTDNECNMNITDNQQPK</sequence>
<keyword evidence="1" id="KW-1133">Transmembrane helix</keyword>
<dbReference type="KEGG" id="cel:CELE_C17G1.1"/>
<keyword evidence="3" id="KW-0675">Receptor</keyword>
<dbReference type="PIR" id="T19362">
    <property type="entry name" value="T19362"/>
</dbReference>
<dbReference type="RefSeq" id="NP_509664.1">
    <property type="nucleotide sequence ID" value="NM_077263.2"/>
</dbReference>
<dbReference type="PhylomeDB" id="Q93239"/>
<name>Q93239_CAEEL</name>
<evidence type="ECO:0000313" key="3">
    <source>
        <dbReference type="EMBL" id="CAB01671.1"/>
    </source>
</evidence>
<reference evidence="3 4" key="1">
    <citation type="journal article" date="1998" name="Science">
        <title>Genome sequence of the nematode C. elegans: a platform for investigating biology.</title>
        <authorList>
            <consortium name="The C. elegans sequencing consortium"/>
            <person name="Sulson J.E."/>
            <person name="Waterston R."/>
        </authorList>
    </citation>
    <scope>NUCLEOTIDE SEQUENCE [LARGE SCALE GENOMIC DNA]</scope>
    <source>
        <strain evidence="3 4">Bristol N2</strain>
    </source>
</reference>
<dbReference type="AlphaFoldDB" id="Q93239"/>
<evidence type="ECO:0000256" key="2">
    <source>
        <dbReference type="SAM" id="SignalP"/>
    </source>
</evidence>
<keyword evidence="1" id="KW-0812">Transmembrane</keyword>
<dbReference type="PaxDb" id="6239-C17G1.1"/>
<dbReference type="WormBase" id="C17G1.1">
    <property type="protein sequence ID" value="CE08280"/>
    <property type="gene ID" value="WBGene00007648"/>
    <property type="gene designation" value="folr-1"/>
</dbReference>
<evidence type="ECO:0000313" key="5">
    <source>
        <dbReference type="WormBase" id="C17G1.1"/>
    </source>
</evidence>
<feature type="transmembrane region" description="Helical" evidence="1">
    <location>
        <begin position="184"/>
        <end position="205"/>
    </location>
</feature>
<feature type="chain" id="PRO_5004321513" evidence="2">
    <location>
        <begin position="20"/>
        <end position="280"/>
    </location>
</feature>
<evidence type="ECO:0000313" key="4">
    <source>
        <dbReference type="Proteomes" id="UP000001940"/>
    </source>
</evidence>
<proteinExistence type="predicted"/>
<dbReference type="HOGENOM" id="CLU_994766_0_0_1"/>
<dbReference type="PANTHER" id="PTHR35178">
    <property type="entry name" value="FOLATE RECEPTOR HOMOLOG-RELATED"/>
    <property type="match status" value="1"/>
</dbReference>
<organism evidence="3 4">
    <name type="scientific">Caenorhabditis elegans</name>
    <dbReference type="NCBI Taxonomy" id="6239"/>
    <lineage>
        <taxon>Eukaryota</taxon>
        <taxon>Metazoa</taxon>
        <taxon>Ecdysozoa</taxon>
        <taxon>Nematoda</taxon>
        <taxon>Chromadorea</taxon>
        <taxon>Rhabditida</taxon>
        <taxon>Rhabditina</taxon>
        <taxon>Rhabditomorpha</taxon>
        <taxon>Rhabditoidea</taxon>
        <taxon>Rhabditidae</taxon>
        <taxon>Peloderinae</taxon>
        <taxon>Caenorhabditis</taxon>
    </lineage>
</organism>
<dbReference type="Bgee" id="WBGene00007648">
    <property type="expression patterns" value="Expressed in adult organism and 1 other cell type or tissue"/>
</dbReference>
<keyword evidence="2" id="KW-0732">Signal</keyword>
<dbReference type="EMBL" id="BX284606">
    <property type="protein sequence ID" value="CAB01671.1"/>
    <property type="molecule type" value="Genomic_DNA"/>
</dbReference>
<dbReference type="OMA" id="CAMCIAG"/>
<dbReference type="AGR" id="WB:WBGene00007648"/>
<keyword evidence="4" id="KW-1185">Reference proteome</keyword>
<dbReference type="CTD" id="182740"/>
<dbReference type="PANTHER" id="PTHR35178:SF1">
    <property type="entry name" value="CUB DOMAIN-CONTAINING PROTEIN-RELATED"/>
    <property type="match status" value="1"/>
</dbReference>
<keyword evidence="1" id="KW-0472">Membrane</keyword>
<dbReference type="UCSC" id="C17G1.1">
    <property type="organism name" value="c. elegans"/>
</dbReference>
<dbReference type="Proteomes" id="UP000001940">
    <property type="component" value="Chromosome X"/>
</dbReference>
<dbReference type="STRING" id="6239.C17G1.1.1"/>
<evidence type="ECO:0000256" key="1">
    <source>
        <dbReference type="SAM" id="Phobius"/>
    </source>
</evidence>